<keyword evidence="11" id="KW-0614">Plasmid</keyword>
<dbReference type="PANTHER" id="PTHR48111">
    <property type="entry name" value="REGULATOR OF RPOS"/>
    <property type="match status" value="1"/>
</dbReference>
<dbReference type="PROSITE" id="PS50110">
    <property type="entry name" value="RESPONSE_REGULATORY"/>
    <property type="match status" value="1"/>
</dbReference>
<dbReference type="CDD" id="cd00383">
    <property type="entry name" value="trans_reg_C"/>
    <property type="match status" value="1"/>
</dbReference>
<dbReference type="InterPro" id="IPR001867">
    <property type="entry name" value="OmpR/PhoB-type_DNA-bd"/>
</dbReference>
<feature type="domain" description="OmpR/PhoB-type" evidence="10">
    <location>
        <begin position="127"/>
        <end position="229"/>
    </location>
</feature>
<dbReference type="InterPro" id="IPR001789">
    <property type="entry name" value="Sig_transdc_resp-reg_receiver"/>
</dbReference>
<dbReference type="CDD" id="cd17574">
    <property type="entry name" value="REC_OmpR"/>
    <property type="match status" value="1"/>
</dbReference>
<dbReference type="RefSeq" id="WP_047036269.1">
    <property type="nucleotide sequence ID" value="NZ_CP011405.1"/>
</dbReference>
<dbReference type="PROSITE" id="PS51755">
    <property type="entry name" value="OMPR_PHOB"/>
    <property type="match status" value="1"/>
</dbReference>
<evidence type="ECO:0000313" key="12">
    <source>
        <dbReference type="Proteomes" id="UP000035027"/>
    </source>
</evidence>
<dbReference type="Gene3D" id="6.10.250.690">
    <property type="match status" value="1"/>
</dbReference>
<dbReference type="Pfam" id="PF00486">
    <property type="entry name" value="Trans_reg_C"/>
    <property type="match status" value="1"/>
</dbReference>
<evidence type="ECO:0000259" key="9">
    <source>
        <dbReference type="PROSITE" id="PS50110"/>
    </source>
</evidence>
<evidence type="ECO:0000259" key="10">
    <source>
        <dbReference type="PROSITE" id="PS51755"/>
    </source>
</evidence>
<feature type="modified residue" description="4-aspartylphosphate" evidence="7">
    <location>
        <position position="53"/>
    </location>
</feature>
<evidence type="ECO:0000256" key="3">
    <source>
        <dbReference type="ARBA" id="ARBA00023015"/>
    </source>
</evidence>
<name>A0A0F7PZA8_9LACO</name>
<evidence type="ECO:0000256" key="1">
    <source>
        <dbReference type="ARBA" id="ARBA00022553"/>
    </source>
</evidence>
<dbReference type="FunFam" id="1.10.10.10:FF:000018">
    <property type="entry name" value="DNA-binding response regulator ResD"/>
    <property type="match status" value="1"/>
</dbReference>
<evidence type="ECO:0000256" key="8">
    <source>
        <dbReference type="PROSITE-ProRule" id="PRU01091"/>
    </source>
</evidence>
<dbReference type="PATRIC" id="fig|1194971.3.peg.1913"/>
<evidence type="ECO:0000256" key="2">
    <source>
        <dbReference type="ARBA" id="ARBA00023012"/>
    </source>
</evidence>
<organism evidence="11 12">
    <name type="scientific">Ligilactobacillus salivarius str. Ren</name>
    <dbReference type="NCBI Taxonomy" id="1194971"/>
    <lineage>
        <taxon>Bacteria</taxon>
        <taxon>Bacillati</taxon>
        <taxon>Bacillota</taxon>
        <taxon>Bacilli</taxon>
        <taxon>Lactobacillales</taxon>
        <taxon>Lactobacillaceae</taxon>
        <taxon>Ligilactobacillus</taxon>
    </lineage>
</organism>
<evidence type="ECO:0000313" key="11">
    <source>
        <dbReference type="EMBL" id="AKI05441.1"/>
    </source>
</evidence>
<dbReference type="SUPFAM" id="SSF52172">
    <property type="entry name" value="CheY-like"/>
    <property type="match status" value="1"/>
</dbReference>
<dbReference type="SMART" id="SM00862">
    <property type="entry name" value="Trans_reg_C"/>
    <property type="match status" value="1"/>
</dbReference>
<keyword evidence="6" id="KW-0804">Transcription</keyword>
<keyword evidence="3" id="KW-0805">Transcription regulation</keyword>
<dbReference type="GO" id="GO:0032993">
    <property type="term" value="C:protein-DNA complex"/>
    <property type="evidence" value="ECO:0007669"/>
    <property type="project" value="TreeGrafter"/>
</dbReference>
<dbReference type="GO" id="GO:0005829">
    <property type="term" value="C:cytosol"/>
    <property type="evidence" value="ECO:0007669"/>
    <property type="project" value="TreeGrafter"/>
</dbReference>
<keyword evidence="4 8" id="KW-0238">DNA-binding</keyword>
<dbReference type="PANTHER" id="PTHR48111:SF2">
    <property type="entry name" value="RESPONSE REGULATOR SAER"/>
    <property type="match status" value="1"/>
</dbReference>
<dbReference type="SMART" id="SM00448">
    <property type="entry name" value="REC"/>
    <property type="match status" value="1"/>
</dbReference>
<dbReference type="Pfam" id="PF00072">
    <property type="entry name" value="Response_reg"/>
    <property type="match status" value="1"/>
</dbReference>
<dbReference type="Gene3D" id="3.40.50.2300">
    <property type="match status" value="1"/>
</dbReference>
<evidence type="ECO:0000256" key="4">
    <source>
        <dbReference type="ARBA" id="ARBA00023125"/>
    </source>
</evidence>
<sequence>MVQKILLVDDEFGITDINMRYLVNAGYEVIVAHDGIDALNMFKRDRFSLVITDVMMPKMSGYDLIDEIQILAPDQPFLFITAKTSDQDKIFSLSLGADDFISKPFSPRELVLRVNNILRRINHGKSSGKIKLGNLELDEQSHEAYVNGSKLEMTVKEFELLRILINSPKRVFSKTELYQQVWNREYFETLSANTVNVHIHELRQKLAESGDQRTPVIETVWGLGYKMGVKSLS</sequence>
<dbReference type="GO" id="GO:0006355">
    <property type="term" value="P:regulation of DNA-templated transcription"/>
    <property type="evidence" value="ECO:0007669"/>
    <property type="project" value="InterPro"/>
</dbReference>
<accession>A0A0F7PZA8</accession>
<dbReference type="GO" id="GO:0000976">
    <property type="term" value="F:transcription cis-regulatory region binding"/>
    <property type="evidence" value="ECO:0007669"/>
    <property type="project" value="TreeGrafter"/>
</dbReference>
<protein>
    <submittedName>
        <fullName evidence="11">Transcriptional regulator</fullName>
    </submittedName>
</protein>
<dbReference type="Proteomes" id="UP000035027">
    <property type="component" value="Plasmid pR2"/>
</dbReference>
<geneLocation type="plasmid" evidence="11 12">
    <name>pR2</name>
</geneLocation>
<dbReference type="InterPro" id="IPR036388">
    <property type="entry name" value="WH-like_DNA-bd_sf"/>
</dbReference>
<feature type="DNA-binding region" description="OmpR/PhoB-type" evidence="8">
    <location>
        <begin position="127"/>
        <end position="229"/>
    </location>
</feature>
<dbReference type="InterPro" id="IPR039420">
    <property type="entry name" value="WalR-like"/>
</dbReference>
<dbReference type="EMBL" id="CP011405">
    <property type="protein sequence ID" value="AKI05441.1"/>
    <property type="molecule type" value="Genomic_DNA"/>
</dbReference>
<dbReference type="GO" id="GO:0000156">
    <property type="term" value="F:phosphorelay response regulator activity"/>
    <property type="evidence" value="ECO:0007669"/>
    <property type="project" value="TreeGrafter"/>
</dbReference>
<keyword evidence="2" id="KW-0902">Two-component regulatory system</keyword>
<feature type="domain" description="Response regulatory" evidence="9">
    <location>
        <begin position="4"/>
        <end position="118"/>
    </location>
</feature>
<evidence type="ECO:0000256" key="6">
    <source>
        <dbReference type="ARBA" id="ARBA00023163"/>
    </source>
</evidence>
<keyword evidence="5" id="KW-0010">Activator</keyword>
<gene>
    <name evidence="11" type="ORF">LsR_01950</name>
</gene>
<keyword evidence="1 7" id="KW-0597">Phosphoprotein</keyword>
<dbReference type="InterPro" id="IPR011006">
    <property type="entry name" value="CheY-like_superfamily"/>
</dbReference>
<reference evidence="11 12" key="1">
    <citation type="submission" date="2015-04" db="EMBL/GenBank/DDBJ databases">
        <title>Complete genome sequence of Lactobacillus salivarius Ren, a probiotic strain with antitumor activity.</title>
        <authorList>
            <person name="Sun E."/>
            <person name="Zhao L."/>
            <person name="Liu S."/>
            <person name="Zhang M."/>
            <person name="Guo H."/>
            <person name="Ren F."/>
        </authorList>
    </citation>
    <scope>NUCLEOTIDE SEQUENCE [LARGE SCALE GENOMIC DNA]</scope>
    <source>
        <strain evidence="11 12">Ren</strain>
        <plasmid evidence="11 12">pR2</plasmid>
    </source>
</reference>
<proteinExistence type="predicted"/>
<dbReference type="Gene3D" id="1.10.10.10">
    <property type="entry name" value="Winged helix-like DNA-binding domain superfamily/Winged helix DNA-binding domain"/>
    <property type="match status" value="1"/>
</dbReference>
<dbReference type="AlphaFoldDB" id="A0A0F7PZA8"/>
<evidence type="ECO:0000256" key="7">
    <source>
        <dbReference type="PROSITE-ProRule" id="PRU00169"/>
    </source>
</evidence>
<evidence type="ECO:0000256" key="5">
    <source>
        <dbReference type="ARBA" id="ARBA00023159"/>
    </source>
</evidence>